<evidence type="ECO:0008006" key="3">
    <source>
        <dbReference type="Google" id="ProtNLM"/>
    </source>
</evidence>
<dbReference type="PANTHER" id="PTHR47691:SF3">
    <property type="entry name" value="HTH-TYPE TRANSCRIPTIONAL REGULATOR RV0890C-RELATED"/>
    <property type="match status" value="1"/>
</dbReference>
<gene>
    <name evidence="1" type="ORF">H206_02935</name>
</gene>
<accession>A0A3S3U442</accession>
<dbReference type="PANTHER" id="PTHR47691">
    <property type="entry name" value="REGULATOR-RELATED"/>
    <property type="match status" value="1"/>
</dbReference>
<organism evidence="1 2">
    <name type="scientific">Candidatus Electrothrix aarhusensis</name>
    <dbReference type="NCBI Taxonomy" id="1859131"/>
    <lineage>
        <taxon>Bacteria</taxon>
        <taxon>Pseudomonadati</taxon>
        <taxon>Thermodesulfobacteriota</taxon>
        <taxon>Desulfobulbia</taxon>
        <taxon>Desulfobulbales</taxon>
        <taxon>Desulfobulbaceae</taxon>
        <taxon>Candidatus Electrothrix</taxon>
    </lineage>
</organism>
<dbReference type="InterPro" id="IPR011990">
    <property type="entry name" value="TPR-like_helical_dom_sf"/>
</dbReference>
<dbReference type="Gene3D" id="1.25.40.10">
    <property type="entry name" value="Tetratricopeptide repeat domain"/>
    <property type="match status" value="2"/>
</dbReference>
<evidence type="ECO:0000313" key="2">
    <source>
        <dbReference type="Proteomes" id="UP000287853"/>
    </source>
</evidence>
<dbReference type="Proteomes" id="UP000287853">
    <property type="component" value="Unassembled WGS sequence"/>
</dbReference>
<dbReference type="InterPro" id="IPR027417">
    <property type="entry name" value="P-loop_NTPase"/>
</dbReference>
<keyword evidence="2" id="KW-1185">Reference proteome</keyword>
<evidence type="ECO:0000313" key="1">
    <source>
        <dbReference type="EMBL" id="RWX43270.1"/>
    </source>
</evidence>
<comment type="caution">
    <text evidence="1">The sequence shown here is derived from an EMBL/GenBank/DDBJ whole genome shotgun (WGS) entry which is preliminary data.</text>
</comment>
<sequence>MTTNPKDNAQKNGLTIENLSIFGGKQQFADTIVNCPNQPEPELIPEVDIDHLPQSTTPLIGRKIELTQLTEAFTHPSKRLAILVAAGGIGKSALTDEWLQQIAERNYYGKTYIFGWSFYSQGSHTTFTNSQPFFSAVLPFLGMSEIPKDEIEKARLLARCLQQKPCLLILDGLEPLQYPENLQNMSGELQDSALKEFIACFRRTASNSFLLLSSRQPLVELNKWHSEHYLSLPLETLPHDDGALLLEQLGVTGNTAERQAISKDLNGHALSLVLMGHLLSEHHQGDFHYARELPPLTSAHGSSDAEKDSRHALRVLDYYDSLQDETSRYFLQLLGLFDRPMSHSEKTVLIKQAQHAELLRALTEKQWQIVQKRLEKNGLLLGRKGKFKRLEWDTHPIIRSYFGQKFKENHPSAFRQAHLTLFEYYQKVPEKKYPDTLEKMAPLYQAVVHGCLAKQYRQAFQLYWRRICRNGGKNGNNVYYSLYKLGAYSNDLKSLAEFFPFGWEVPDKNLIEDEQAEILATCSFCLMSLGRFQEAITPRKTCLSMHYNVRDWLELSSDSQNLVDLYLPIGNLEQANSAMQQGFRYSLLSKDIRQQMINKSYLGTVLHRKGKLTDAYVCFQEARKLQRKRGYDELYSLSGFWHCSLLLDTVIDEYDLKKIIVLKTKQSNELKTATPLNDLAYNLLTIASAYLALNEMSHAGDAFKQAVQQIQKSNMIHCIPPFYLLRANFYLISDQLDLAKADLETVLEIIECYSMHLYAVDYLLIHGRYCLDINDHDAALENYEEAKNLIQETGYHLRDAEQDLLAAMICQQRETIAGKDSNVYLQKTKKRIEEIGQWGLLRVIERDFPEQ</sequence>
<reference evidence="1 2" key="1">
    <citation type="submission" date="2017-01" db="EMBL/GenBank/DDBJ databases">
        <title>The cable genome- insights into the physiology and evolution of filamentous bacteria capable of sulfide oxidation via long distance electron transfer.</title>
        <authorList>
            <person name="Schreiber L."/>
            <person name="Bjerg J.T."/>
            <person name="Boggild A."/>
            <person name="Van De Vossenberg J."/>
            <person name="Meysman F."/>
            <person name="Nielsen L.P."/>
            <person name="Schramm A."/>
            <person name="Kjeldsen K.U."/>
        </authorList>
    </citation>
    <scope>NUCLEOTIDE SEQUENCE [LARGE SCALE GENOMIC DNA]</scope>
    <source>
        <strain evidence="1">MCF</strain>
    </source>
</reference>
<protein>
    <recommendedName>
        <fullName evidence="3">Tetratricopeptide repeat-containing protein</fullName>
    </recommendedName>
</protein>
<dbReference type="AlphaFoldDB" id="A0A3S3U442"/>
<proteinExistence type="predicted"/>
<dbReference type="Gene3D" id="3.40.50.300">
    <property type="entry name" value="P-loop containing nucleotide triphosphate hydrolases"/>
    <property type="match status" value="1"/>
</dbReference>
<name>A0A3S3U442_9BACT</name>
<dbReference type="SUPFAM" id="SSF52540">
    <property type="entry name" value="P-loop containing nucleoside triphosphate hydrolases"/>
    <property type="match status" value="1"/>
</dbReference>
<dbReference type="SUPFAM" id="SSF48452">
    <property type="entry name" value="TPR-like"/>
    <property type="match status" value="2"/>
</dbReference>
<dbReference type="EMBL" id="MTKO01000125">
    <property type="protein sequence ID" value="RWX43270.1"/>
    <property type="molecule type" value="Genomic_DNA"/>
</dbReference>